<comment type="cofactor">
    <cofactor evidence="1">
        <name>FAD</name>
        <dbReference type="ChEBI" id="CHEBI:57692"/>
    </cofactor>
</comment>
<keyword evidence="4" id="KW-0560">Oxidoreductase</keyword>
<evidence type="ECO:0000256" key="1">
    <source>
        <dbReference type="ARBA" id="ARBA00001974"/>
    </source>
</evidence>
<dbReference type="PRINTS" id="PR00368">
    <property type="entry name" value="FADPNR"/>
</dbReference>
<dbReference type="GO" id="GO:0003955">
    <property type="term" value="F:NAD(P)H dehydrogenase (quinone) activity"/>
    <property type="evidence" value="ECO:0007669"/>
    <property type="project" value="TreeGrafter"/>
</dbReference>
<dbReference type="OrthoDB" id="9767928at2"/>
<dbReference type="STRING" id="1167006.UWK_01494"/>
<dbReference type="SUPFAM" id="SSF51905">
    <property type="entry name" value="FAD/NAD(P)-binding domain"/>
    <property type="match status" value="2"/>
</dbReference>
<dbReference type="GO" id="GO:0019646">
    <property type="term" value="P:aerobic electron transport chain"/>
    <property type="evidence" value="ECO:0007669"/>
    <property type="project" value="TreeGrafter"/>
</dbReference>
<evidence type="ECO:0000256" key="3">
    <source>
        <dbReference type="ARBA" id="ARBA00022827"/>
    </source>
</evidence>
<dbReference type="Pfam" id="PF07992">
    <property type="entry name" value="Pyr_redox_2"/>
    <property type="match status" value="1"/>
</dbReference>
<dbReference type="KEGG" id="dsf:UWK_01494"/>
<dbReference type="Proteomes" id="UP000011721">
    <property type="component" value="Chromosome"/>
</dbReference>
<evidence type="ECO:0000259" key="5">
    <source>
        <dbReference type="Pfam" id="PF07992"/>
    </source>
</evidence>
<dbReference type="PANTHER" id="PTHR42913">
    <property type="entry name" value="APOPTOSIS-INDUCING FACTOR 1"/>
    <property type="match status" value="1"/>
</dbReference>
<dbReference type="HOGENOM" id="CLU_021377_4_0_7"/>
<proteinExistence type="predicted"/>
<evidence type="ECO:0000313" key="7">
    <source>
        <dbReference type="Proteomes" id="UP000011721"/>
    </source>
</evidence>
<sequence length="367" mass="40228">MKKKHLVLAGAGHAHMVTMAGIADFRSLGHEVTVVGPSDHHYYSGMGPGMLGSGYDPEEIRFAVRRTVESQGGTFIRDTVTGVAPGRRELHLESGQVVSYDVLSFNTGSHVDMPDIRGNANRIFTVKPIERLYQARTEILSLSQRQDVTVAVIGGGPAGAEVAGNVAELLEKTDYPAKVFLFAGRGLLAKFPAAVRSTSRGILTKYGVVIREEGHLLSITDNLLQFDSGSTELADFVILATGVHPSPFFRKAGLRTGEDGGLLVNKYLQCPDYPEIFGGGDCIWFEDQPLAKVGVYAVRENPVLFHNLKAFLQGDALQSFDPGGDYLLIFNLGHGQGVLRKKWFQISGKVAFWVKDWIDRKFMRTFQ</sequence>
<reference evidence="7" key="1">
    <citation type="journal article" date="2013" name="Stand. Genomic Sci.">
        <title>Complete genome sequence of Desulfocapsa sulfexigens, a marine deltaproteobacterium specialized in disproportionating inorganic sulfur compounds.</title>
        <authorList>
            <person name="Finster K.W."/>
            <person name="Kjeldsen K.U."/>
            <person name="Kube M."/>
            <person name="Reinhardt R."/>
            <person name="Mussmann M."/>
            <person name="Amann R."/>
            <person name="Schreiber L."/>
        </authorList>
    </citation>
    <scope>NUCLEOTIDE SEQUENCE [LARGE SCALE GENOMIC DNA]</scope>
    <source>
        <strain evidence="7">DSM 10523 / SB164P1</strain>
    </source>
</reference>
<dbReference type="Gene3D" id="3.50.50.100">
    <property type="match status" value="1"/>
</dbReference>
<evidence type="ECO:0000256" key="2">
    <source>
        <dbReference type="ARBA" id="ARBA00022630"/>
    </source>
</evidence>
<dbReference type="AlphaFoldDB" id="M1NED3"/>
<dbReference type="RefSeq" id="WP_015403745.1">
    <property type="nucleotide sequence ID" value="NC_020304.1"/>
</dbReference>
<keyword evidence="3" id="KW-0274">FAD</keyword>
<dbReference type="EMBL" id="CP003985">
    <property type="protein sequence ID" value="AGF78054.1"/>
    <property type="molecule type" value="Genomic_DNA"/>
</dbReference>
<dbReference type="InterPro" id="IPR023753">
    <property type="entry name" value="FAD/NAD-binding_dom"/>
</dbReference>
<feature type="domain" description="FAD/NAD(P)-binding" evidence="5">
    <location>
        <begin position="5"/>
        <end position="286"/>
    </location>
</feature>
<dbReference type="InterPro" id="IPR051169">
    <property type="entry name" value="NADH-Q_oxidoreductase"/>
</dbReference>
<dbReference type="eggNOG" id="COG1252">
    <property type="taxonomic scope" value="Bacteria"/>
</dbReference>
<dbReference type="PANTHER" id="PTHR42913:SF9">
    <property type="entry name" value="SLR1591 PROTEIN"/>
    <property type="match status" value="1"/>
</dbReference>
<name>M1NED3_DESSD</name>
<dbReference type="InterPro" id="IPR036188">
    <property type="entry name" value="FAD/NAD-bd_sf"/>
</dbReference>
<evidence type="ECO:0000256" key="4">
    <source>
        <dbReference type="ARBA" id="ARBA00023002"/>
    </source>
</evidence>
<accession>M1NED3</accession>
<gene>
    <name evidence="6" type="ordered locus">UWK_01494</name>
</gene>
<dbReference type="PATRIC" id="fig|1167006.5.peg.1646"/>
<organism evidence="6 7">
    <name type="scientific">Desulfocapsa sulfexigens (strain DSM 10523 / SB164P1)</name>
    <dbReference type="NCBI Taxonomy" id="1167006"/>
    <lineage>
        <taxon>Bacteria</taxon>
        <taxon>Pseudomonadati</taxon>
        <taxon>Thermodesulfobacteriota</taxon>
        <taxon>Desulfobulbia</taxon>
        <taxon>Desulfobulbales</taxon>
        <taxon>Desulfocapsaceae</taxon>
        <taxon>Desulfocapsa</taxon>
    </lineage>
</organism>
<protein>
    <submittedName>
        <fullName evidence="6">Pyridine nucleotide-disulfide oxidoreductase family protein</fullName>
    </submittedName>
</protein>
<keyword evidence="7" id="KW-1185">Reference proteome</keyword>
<evidence type="ECO:0000313" key="6">
    <source>
        <dbReference type="EMBL" id="AGF78054.1"/>
    </source>
</evidence>
<keyword evidence="2" id="KW-0285">Flavoprotein</keyword>